<feature type="transmembrane region" description="Helical" evidence="7">
    <location>
        <begin position="96"/>
        <end position="121"/>
    </location>
</feature>
<comment type="subcellular location">
    <subcellularLocation>
        <location evidence="1">Cell membrane</location>
        <topology evidence="1">Multi-pass membrane protein</topology>
    </subcellularLocation>
</comment>
<feature type="transmembrane region" description="Helical" evidence="7">
    <location>
        <begin position="362"/>
        <end position="386"/>
    </location>
</feature>
<keyword evidence="2" id="KW-0813">Transport</keyword>
<feature type="transmembrane region" description="Helical" evidence="7">
    <location>
        <begin position="160"/>
        <end position="178"/>
    </location>
</feature>
<feature type="transmembrane region" description="Helical" evidence="7">
    <location>
        <begin position="127"/>
        <end position="148"/>
    </location>
</feature>
<sequence>MTGEKQLEKSGGFKKTLRRFDMILFTVAAILVVDTLAPAAAIGPSAVSWWIITLIFFFIPYGLITAELGSTYPEQGGIYAWVRRAFGETWAARVTWLYWVNVALWMPSVYILFAGMFAQMFFPDLPLWGQIGIGILMTWITVGIGIIALDVGKWVPNIGAILKITIILVIGLGAFYYASQHGVANDLSFRALLPTWDAGLAFLPVIVFNFMGFELMSGAGEEMENPQRDVPIAIITAGVLIAFFYLLGTLGMLMALPLEQLGLISGIIDTLRVLLGNSALGEGLVTLLGVGALYTFLTNMVVWTMGANRSAAEAANEGVLPEVFGYLHPTNKTPLGAYLITGIISTAVIILYGFFANTAEDLFWSLFAFSSIVFLLPYLVMFPAFLKLRLTDHATFRPYQVPGGASVAWIFTVLCEIFIAQAILFFVWVPGQPVDWTFAIPVLGGVLITLVIGEVLVARRQRLLHAEPASETK</sequence>
<feature type="transmembrane region" description="Helical" evidence="7">
    <location>
        <begin position="198"/>
        <end position="220"/>
    </location>
</feature>
<evidence type="ECO:0000256" key="5">
    <source>
        <dbReference type="ARBA" id="ARBA00022989"/>
    </source>
</evidence>
<dbReference type="PANTHER" id="PTHR42770:SF15">
    <property type="entry name" value="GLUTAMATE_GAMMA-AMINOBUTYRATE ANTIPORTER-RELATED"/>
    <property type="match status" value="1"/>
</dbReference>
<name>A0ABU3NJZ4_9CHLR</name>
<feature type="transmembrane region" description="Helical" evidence="7">
    <location>
        <begin position="436"/>
        <end position="457"/>
    </location>
</feature>
<dbReference type="InterPro" id="IPR050367">
    <property type="entry name" value="APC_superfamily"/>
</dbReference>
<keyword evidence="6 7" id="KW-0472">Membrane</keyword>
<dbReference type="InterPro" id="IPR002293">
    <property type="entry name" value="AA/rel_permease1"/>
</dbReference>
<evidence type="ECO:0000313" key="9">
    <source>
        <dbReference type="Proteomes" id="UP001254165"/>
    </source>
</evidence>
<feature type="transmembrane region" description="Helical" evidence="7">
    <location>
        <begin position="47"/>
        <end position="64"/>
    </location>
</feature>
<feature type="transmembrane region" description="Helical" evidence="7">
    <location>
        <begin position="284"/>
        <end position="303"/>
    </location>
</feature>
<organism evidence="8 9">
    <name type="scientific">Thermanaerothrix solaris</name>
    <dbReference type="NCBI Taxonomy" id="3058434"/>
    <lineage>
        <taxon>Bacteria</taxon>
        <taxon>Bacillati</taxon>
        <taxon>Chloroflexota</taxon>
        <taxon>Anaerolineae</taxon>
        <taxon>Anaerolineales</taxon>
        <taxon>Anaerolineaceae</taxon>
        <taxon>Thermanaerothrix</taxon>
    </lineage>
</organism>
<dbReference type="EMBL" id="JAUHMF010000001">
    <property type="protein sequence ID" value="MDT8897170.1"/>
    <property type="molecule type" value="Genomic_DNA"/>
</dbReference>
<dbReference type="RefSeq" id="WP_315623820.1">
    <property type="nucleotide sequence ID" value="NZ_JAUHMF010000001.1"/>
</dbReference>
<dbReference type="Gene3D" id="1.20.1740.10">
    <property type="entry name" value="Amino acid/polyamine transporter I"/>
    <property type="match status" value="1"/>
</dbReference>
<dbReference type="PIRSF" id="PIRSF006060">
    <property type="entry name" value="AA_transporter"/>
    <property type="match status" value="1"/>
</dbReference>
<keyword evidence="5 7" id="KW-1133">Transmembrane helix</keyword>
<dbReference type="PANTHER" id="PTHR42770">
    <property type="entry name" value="AMINO ACID TRANSPORTER-RELATED"/>
    <property type="match status" value="1"/>
</dbReference>
<proteinExistence type="predicted"/>
<feature type="transmembrane region" description="Helical" evidence="7">
    <location>
        <begin position="232"/>
        <end position="256"/>
    </location>
</feature>
<dbReference type="Pfam" id="PF13520">
    <property type="entry name" value="AA_permease_2"/>
    <property type="match status" value="1"/>
</dbReference>
<protein>
    <submittedName>
        <fullName evidence="8">APC family permease</fullName>
    </submittedName>
</protein>
<keyword evidence="4 7" id="KW-0812">Transmembrane</keyword>
<evidence type="ECO:0000256" key="6">
    <source>
        <dbReference type="ARBA" id="ARBA00023136"/>
    </source>
</evidence>
<evidence type="ECO:0000313" key="8">
    <source>
        <dbReference type="EMBL" id="MDT8897170.1"/>
    </source>
</evidence>
<evidence type="ECO:0000256" key="4">
    <source>
        <dbReference type="ARBA" id="ARBA00022692"/>
    </source>
</evidence>
<comment type="caution">
    <text evidence="8">The sequence shown here is derived from an EMBL/GenBank/DDBJ whole genome shotgun (WGS) entry which is preliminary data.</text>
</comment>
<feature type="transmembrane region" description="Helical" evidence="7">
    <location>
        <begin position="407"/>
        <end position="430"/>
    </location>
</feature>
<gene>
    <name evidence="8" type="ORF">QYE77_02745</name>
</gene>
<evidence type="ECO:0000256" key="1">
    <source>
        <dbReference type="ARBA" id="ARBA00004651"/>
    </source>
</evidence>
<accession>A0ABU3NJZ4</accession>
<keyword evidence="9" id="KW-1185">Reference proteome</keyword>
<feature type="transmembrane region" description="Helical" evidence="7">
    <location>
        <begin position="20"/>
        <end position="41"/>
    </location>
</feature>
<evidence type="ECO:0000256" key="2">
    <source>
        <dbReference type="ARBA" id="ARBA00022448"/>
    </source>
</evidence>
<feature type="transmembrane region" description="Helical" evidence="7">
    <location>
        <begin position="335"/>
        <end position="356"/>
    </location>
</feature>
<dbReference type="Proteomes" id="UP001254165">
    <property type="component" value="Unassembled WGS sequence"/>
</dbReference>
<evidence type="ECO:0000256" key="3">
    <source>
        <dbReference type="ARBA" id="ARBA00022475"/>
    </source>
</evidence>
<keyword evidence="3" id="KW-1003">Cell membrane</keyword>
<reference evidence="8 9" key="1">
    <citation type="submission" date="2023-07" db="EMBL/GenBank/DDBJ databases">
        <title>Novel species of Thermanaerothrix with wide hydrolytic capabilities.</title>
        <authorList>
            <person name="Zayulina K.S."/>
            <person name="Podosokorskaya O.A."/>
            <person name="Elcheninov A.G."/>
        </authorList>
    </citation>
    <scope>NUCLEOTIDE SEQUENCE [LARGE SCALE GENOMIC DNA]</scope>
    <source>
        <strain evidence="8 9">4228-RoL</strain>
    </source>
</reference>
<evidence type="ECO:0000256" key="7">
    <source>
        <dbReference type="SAM" id="Phobius"/>
    </source>
</evidence>